<sequence length="171" mass="18644">MSMVEKNLKVEKEATIFFKTNSTSDEIAATGERVIIALYGNNPNTHNLDKLQYQIFARAAAKTSFNLVTLPPTQDSARFYSLRTYHQAWLGVTLYPLSGGWISTSQGLNPKMMARDAAPHLLCMISCGCKKGCGNACSCKYCSGASCDYVPDVAVVDSPEGDYLSDVGTRH</sequence>
<keyword evidence="2" id="KW-1185">Reference proteome</keyword>
<organism evidence="1 2">
    <name type="scientific">Psylliodes chrysocephalus</name>
    <dbReference type="NCBI Taxonomy" id="3402493"/>
    <lineage>
        <taxon>Eukaryota</taxon>
        <taxon>Metazoa</taxon>
        <taxon>Ecdysozoa</taxon>
        <taxon>Arthropoda</taxon>
        <taxon>Hexapoda</taxon>
        <taxon>Insecta</taxon>
        <taxon>Pterygota</taxon>
        <taxon>Neoptera</taxon>
        <taxon>Endopterygota</taxon>
        <taxon>Coleoptera</taxon>
        <taxon>Polyphaga</taxon>
        <taxon>Cucujiformia</taxon>
        <taxon>Chrysomeloidea</taxon>
        <taxon>Chrysomelidae</taxon>
        <taxon>Galerucinae</taxon>
        <taxon>Alticini</taxon>
        <taxon>Psylliodes</taxon>
    </lineage>
</organism>
<reference evidence="1" key="1">
    <citation type="submission" date="2022-01" db="EMBL/GenBank/DDBJ databases">
        <authorList>
            <person name="King R."/>
        </authorList>
    </citation>
    <scope>NUCLEOTIDE SEQUENCE</scope>
</reference>
<evidence type="ECO:0000313" key="2">
    <source>
        <dbReference type="Proteomes" id="UP001153636"/>
    </source>
</evidence>
<accession>A0A9P0DCG1</accession>
<dbReference type="OrthoDB" id="6777793at2759"/>
<dbReference type="AlphaFoldDB" id="A0A9P0DCG1"/>
<proteinExistence type="predicted"/>
<name>A0A9P0DCG1_9CUCU</name>
<dbReference type="Proteomes" id="UP001153636">
    <property type="component" value="Chromosome 8"/>
</dbReference>
<evidence type="ECO:0000313" key="1">
    <source>
        <dbReference type="EMBL" id="CAH1114355.1"/>
    </source>
</evidence>
<gene>
    <name evidence="1" type="ORF">PSYICH_LOCUS14720</name>
</gene>
<dbReference type="EMBL" id="OV651820">
    <property type="protein sequence ID" value="CAH1114355.1"/>
    <property type="molecule type" value="Genomic_DNA"/>
</dbReference>
<protein>
    <submittedName>
        <fullName evidence="1">Uncharacterized protein</fullName>
    </submittedName>
</protein>